<evidence type="ECO:0000256" key="3">
    <source>
        <dbReference type="ARBA" id="ARBA00022989"/>
    </source>
</evidence>
<protein>
    <submittedName>
        <fullName evidence="7">Sterol desaturase/sphingolipid hydroxylase (Fatty acid hydroxylase superfamily)</fullName>
    </submittedName>
</protein>
<dbReference type="GO" id="GO:0005506">
    <property type="term" value="F:iron ion binding"/>
    <property type="evidence" value="ECO:0007669"/>
    <property type="project" value="InterPro"/>
</dbReference>
<evidence type="ECO:0000313" key="7">
    <source>
        <dbReference type="EMBL" id="MBB5745782.1"/>
    </source>
</evidence>
<feature type="transmembrane region" description="Helical" evidence="5">
    <location>
        <begin position="140"/>
        <end position="162"/>
    </location>
</feature>
<sequence length="254" mass="29201">MIIAVLITTVWLSLIIGARYLLVAGFVWWLQWGRAQGIGHQLNRERPTARMMRHEIRFSLLSTPIYAFPTAIALEAWKAGGTQMYLDPMAYPLWWLPVSFLLLLIVQDAHYYWTHRLLHHRSIFAWAHAGHHRARDPSPFASFAFDPAEALVTAWLLPLLTFLVPLNIWMLAVLLTVMTATAVMNHCGWEMWPDRWIRSGAGAQLITATHHSRHHTHMKTNFGLYFRFWDRIFGTDAMPDAPATTGGQARPARR</sequence>
<keyword evidence="3 5" id="KW-1133">Transmembrane helix</keyword>
<keyword evidence="8" id="KW-1185">Reference proteome</keyword>
<reference evidence="7 8" key="1">
    <citation type="submission" date="2020-08" db="EMBL/GenBank/DDBJ databases">
        <title>Genomic Encyclopedia of Type Strains, Phase IV (KMG-IV): sequencing the most valuable type-strain genomes for metagenomic binning, comparative biology and taxonomic classification.</title>
        <authorList>
            <person name="Goeker M."/>
        </authorList>
    </citation>
    <scope>NUCLEOTIDE SEQUENCE [LARGE SCALE GENOMIC DNA]</scope>
    <source>
        <strain evidence="7 8">DSM 4737</strain>
    </source>
</reference>
<evidence type="ECO:0000256" key="2">
    <source>
        <dbReference type="ARBA" id="ARBA00022692"/>
    </source>
</evidence>
<dbReference type="PANTHER" id="PTHR11863">
    <property type="entry name" value="STEROL DESATURASE"/>
    <property type="match status" value="1"/>
</dbReference>
<dbReference type="AlphaFoldDB" id="A0A7W9FE02"/>
<dbReference type="GO" id="GO:0008610">
    <property type="term" value="P:lipid biosynthetic process"/>
    <property type="evidence" value="ECO:0007669"/>
    <property type="project" value="InterPro"/>
</dbReference>
<name>A0A7W9FE02_9CAUL</name>
<accession>A0A7W9FE02</accession>
<evidence type="ECO:0000256" key="1">
    <source>
        <dbReference type="ARBA" id="ARBA00004370"/>
    </source>
</evidence>
<dbReference type="Proteomes" id="UP000545037">
    <property type="component" value="Unassembled WGS sequence"/>
</dbReference>
<keyword evidence="4 5" id="KW-0472">Membrane</keyword>
<dbReference type="GO" id="GO:0016491">
    <property type="term" value="F:oxidoreductase activity"/>
    <property type="evidence" value="ECO:0007669"/>
    <property type="project" value="InterPro"/>
</dbReference>
<gene>
    <name evidence="7" type="ORF">GGR13_001366</name>
</gene>
<dbReference type="InterPro" id="IPR006694">
    <property type="entry name" value="Fatty_acid_hydroxylase"/>
</dbReference>
<comment type="subcellular location">
    <subcellularLocation>
        <location evidence="1">Membrane</location>
    </subcellularLocation>
</comment>
<comment type="caution">
    <text evidence="7">The sequence shown here is derived from an EMBL/GenBank/DDBJ whole genome shotgun (WGS) entry which is preliminary data.</text>
</comment>
<evidence type="ECO:0000259" key="6">
    <source>
        <dbReference type="Pfam" id="PF04116"/>
    </source>
</evidence>
<dbReference type="Pfam" id="PF04116">
    <property type="entry name" value="FA_hydroxylase"/>
    <property type="match status" value="1"/>
</dbReference>
<proteinExistence type="predicted"/>
<organism evidence="7 8">
    <name type="scientific">Brevundimonas variabilis</name>
    <dbReference type="NCBI Taxonomy" id="74312"/>
    <lineage>
        <taxon>Bacteria</taxon>
        <taxon>Pseudomonadati</taxon>
        <taxon>Pseudomonadota</taxon>
        <taxon>Alphaproteobacteria</taxon>
        <taxon>Caulobacterales</taxon>
        <taxon>Caulobacteraceae</taxon>
        <taxon>Brevundimonas</taxon>
    </lineage>
</organism>
<keyword evidence="2 5" id="KW-0812">Transmembrane</keyword>
<dbReference type="GO" id="GO:0016020">
    <property type="term" value="C:membrane"/>
    <property type="evidence" value="ECO:0007669"/>
    <property type="project" value="UniProtKB-SubCell"/>
</dbReference>
<feature type="domain" description="Fatty acid hydroxylase" evidence="6">
    <location>
        <begin position="100"/>
        <end position="235"/>
    </location>
</feature>
<feature type="transmembrane region" description="Helical" evidence="5">
    <location>
        <begin position="94"/>
        <end position="113"/>
    </location>
</feature>
<evidence type="ECO:0000256" key="5">
    <source>
        <dbReference type="SAM" id="Phobius"/>
    </source>
</evidence>
<feature type="transmembrane region" description="Helical" evidence="5">
    <location>
        <begin position="6"/>
        <end position="30"/>
    </location>
</feature>
<feature type="transmembrane region" description="Helical" evidence="5">
    <location>
        <begin position="56"/>
        <end position="74"/>
    </location>
</feature>
<dbReference type="EMBL" id="JACHOR010000002">
    <property type="protein sequence ID" value="MBB5745782.1"/>
    <property type="molecule type" value="Genomic_DNA"/>
</dbReference>
<evidence type="ECO:0000256" key="4">
    <source>
        <dbReference type="ARBA" id="ARBA00023136"/>
    </source>
</evidence>
<evidence type="ECO:0000313" key="8">
    <source>
        <dbReference type="Proteomes" id="UP000545037"/>
    </source>
</evidence>
<dbReference type="RefSeq" id="WP_183212738.1">
    <property type="nucleotide sequence ID" value="NZ_JACHOR010000002.1"/>
</dbReference>
<dbReference type="InterPro" id="IPR050307">
    <property type="entry name" value="Sterol_Desaturase_Related"/>
</dbReference>